<evidence type="ECO:0000313" key="3">
    <source>
        <dbReference type="Proteomes" id="UP000307440"/>
    </source>
</evidence>
<feature type="compositionally biased region" description="Low complexity" evidence="1">
    <location>
        <begin position="542"/>
        <end position="557"/>
    </location>
</feature>
<name>A0A5C3L8A3_COPMA</name>
<organism evidence="2 3">
    <name type="scientific">Coprinopsis marcescibilis</name>
    <name type="common">Agaric fungus</name>
    <name type="synonym">Psathyrella marcescibilis</name>
    <dbReference type="NCBI Taxonomy" id="230819"/>
    <lineage>
        <taxon>Eukaryota</taxon>
        <taxon>Fungi</taxon>
        <taxon>Dikarya</taxon>
        <taxon>Basidiomycota</taxon>
        <taxon>Agaricomycotina</taxon>
        <taxon>Agaricomycetes</taxon>
        <taxon>Agaricomycetidae</taxon>
        <taxon>Agaricales</taxon>
        <taxon>Agaricineae</taxon>
        <taxon>Psathyrellaceae</taxon>
        <taxon>Coprinopsis</taxon>
    </lineage>
</organism>
<feature type="region of interest" description="Disordered" evidence="1">
    <location>
        <begin position="537"/>
        <end position="631"/>
    </location>
</feature>
<sequence>MHKPTRRTTSTPSQRLYSPPQPAQTASVRISGQSQAAASSQSRSNTRRTRTDANNMDEAQDEDEGTDNTDADDRQLVADLNGLLHALHIPIDLISPADLTPSLLIAVLESLLGLKIPIPPIASSSTASASSNSRRQLSSSTSHLEQMKLQKVKMFLGVLETDVLQQDVGLSGLDPRRLAHGELEEVGYVAEVLVWIGKRVGLLDKNNSIKGKQKRIEMETATATASKVPEPAPQSTKSRASSPFTKTEPQPPPTHHPHPRTRSRANTSAENTSANTSTGKNTFASTSTDKNTSLPKPSRFSSPELDATSVFYVPSGSSSIQATSTLLSSVFLAREGESVTTTEDGDPYIGSTAGYGQRKEGGEHEEQEGDYDGRATTTTAVTTPSSVDLSFLPPFESPRAYGLDTPDLVGHMGLPRCIHQLPAVDAGTSLLFENDPGGGGTGEGAGEDGYGHAYGRVRQQQQHQQQQQPRHTDRQEHGHTASDPRLHREQDYEDHWEQDEGEEEEDLDAEYPQPVPVRYDGYIQPVDEDTEISFYEERHSHSLSLSQSRSHTGSHGLSRSRIHSHSHSRSRSHSGSYGAPSNQDSFVGNGQYGTASGSFESQPAPLRHSSADYRRGNGHGHARGASTGSIDSSTSILANLENADINSPESARFEVSFAS</sequence>
<reference evidence="2 3" key="1">
    <citation type="journal article" date="2019" name="Nat. Ecol. Evol.">
        <title>Megaphylogeny resolves global patterns of mushroom evolution.</title>
        <authorList>
            <person name="Varga T."/>
            <person name="Krizsan K."/>
            <person name="Foldi C."/>
            <person name="Dima B."/>
            <person name="Sanchez-Garcia M."/>
            <person name="Sanchez-Ramirez S."/>
            <person name="Szollosi G.J."/>
            <person name="Szarkandi J.G."/>
            <person name="Papp V."/>
            <person name="Albert L."/>
            <person name="Andreopoulos W."/>
            <person name="Angelini C."/>
            <person name="Antonin V."/>
            <person name="Barry K.W."/>
            <person name="Bougher N.L."/>
            <person name="Buchanan P."/>
            <person name="Buyck B."/>
            <person name="Bense V."/>
            <person name="Catcheside P."/>
            <person name="Chovatia M."/>
            <person name="Cooper J."/>
            <person name="Damon W."/>
            <person name="Desjardin D."/>
            <person name="Finy P."/>
            <person name="Geml J."/>
            <person name="Haridas S."/>
            <person name="Hughes K."/>
            <person name="Justo A."/>
            <person name="Karasinski D."/>
            <person name="Kautmanova I."/>
            <person name="Kiss B."/>
            <person name="Kocsube S."/>
            <person name="Kotiranta H."/>
            <person name="LaButti K.M."/>
            <person name="Lechner B.E."/>
            <person name="Liimatainen K."/>
            <person name="Lipzen A."/>
            <person name="Lukacs Z."/>
            <person name="Mihaltcheva S."/>
            <person name="Morgado L.N."/>
            <person name="Niskanen T."/>
            <person name="Noordeloos M.E."/>
            <person name="Ohm R.A."/>
            <person name="Ortiz-Santana B."/>
            <person name="Ovrebo C."/>
            <person name="Racz N."/>
            <person name="Riley R."/>
            <person name="Savchenko A."/>
            <person name="Shiryaev A."/>
            <person name="Soop K."/>
            <person name="Spirin V."/>
            <person name="Szebenyi C."/>
            <person name="Tomsovsky M."/>
            <person name="Tulloss R.E."/>
            <person name="Uehling J."/>
            <person name="Grigoriev I.V."/>
            <person name="Vagvolgyi C."/>
            <person name="Papp T."/>
            <person name="Martin F.M."/>
            <person name="Miettinen O."/>
            <person name="Hibbett D.S."/>
            <person name="Nagy L.G."/>
        </authorList>
    </citation>
    <scope>NUCLEOTIDE SEQUENCE [LARGE SCALE GENOMIC DNA]</scope>
    <source>
        <strain evidence="2 3">CBS 121175</strain>
    </source>
</reference>
<feature type="compositionally biased region" description="Polar residues" evidence="1">
    <location>
        <begin position="579"/>
        <end position="601"/>
    </location>
</feature>
<evidence type="ECO:0000313" key="2">
    <source>
        <dbReference type="EMBL" id="TFK28988.1"/>
    </source>
</evidence>
<accession>A0A5C3L8A3</accession>
<feature type="compositionally biased region" description="Basic and acidic residues" evidence="1">
    <location>
        <begin position="470"/>
        <end position="495"/>
    </location>
</feature>
<feature type="compositionally biased region" description="Low complexity" evidence="1">
    <location>
        <begin position="451"/>
        <end position="468"/>
    </location>
</feature>
<feature type="region of interest" description="Disordered" evidence="1">
    <location>
        <begin position="1"/>
        <end position="71"/>
    </location>
</feature>
<feature type="region of interest" description="Disordered" evidence="1">
    <location>
        <begin position="338"/>
        <end position="372"/>
    </location>
</feature>
<feature type="region of interest" description="Disordered" evidence="1">
    <location>
        <begin position="123"/>
        <end position="143"/>
    </location>
</feature>
<dbReference type="Proteomes" id="UP000307440">
    <property type="component" value="Unassembled WGS sequence"/>
</dbReference>
<feature type="compositionally biased region" description="Low complexity" evidence="1">
    <location>
        <begin position="33"/>
        <end position="44"/>
    </location>
</feature>
<evidence type="ECO:0000256" key="1">
    <source>
        <dbReference type="SAM" id="MobiDB-lite"/>
    </source>
</evidence>
<feature type="compositionally biased region" description="Basic residues" evidence="1">
    <location>
        <begin position="558"/>
        <end position="572"/>
    </location>
</feature>
<evidence type="ECO:0008006" key="4">
    <source>
        <dbReference type="Google" id="ProtNLM"/>
    </source>
</evidence>
<feature type="compositionally biased region" description="Acidic residues" evidence="1">
    <location>
        <begin position="58"/>
        <end position="70"/>
    </location>
</feature>
<gene>
    <name evidence="2" type="ORF">FA15DRAFT_664637</name>
</gene>
<feature type="region of interest" description="Disordered" evidence="1">
    <location>
        <begin position="430"/>
        <end position="520"/>
    </location>
</feature>
<keyword evidence="3" id="KW-1185">Reference proteome</keyword>
<dbReference type="OrthoDB" id="2596754at2759"/>
<protein>
    <recommendedName>
        <fullName evidence="4">DUF5745 domain-containing protein</fullName>
    </recommendedName>
</protein>
<dbReference type="EMBL" id="ML210152">
    <property type="protein sequence ID" value="TFK28988.1"/>
    <property type="molecule type" value="Genomic_DNA"/>
</dbReference>
<feature type="compositionally biased region" description="Polar residues" evidence="1">
    <location>
        <begin position="279"/>
        <end position="301"/>
    </location>
</feature>
<feature type="compositionally biased region" description="Gly residues" evidence="1">
    <location>
        <begin position="436"/>
        <end position="448"/>
    </location>
</feature>
<feature type="compositionally biased region" description="Polar residues" evidence="1">
    <location>
        <begin position="233"/>
        <end position="245"/>
    </location>
</feature>
<feature type="compositionally biased region" description="Low complexity" evidence="1">
    <location>
        <begin position="264"/>
        <end position="278"/>
    </location>
</feature>
<proteinExistence type="predicted"/>
<dbReference type="AlphaFoldDB" id="A0A5C3L8A3"/>
<feature type="compositionally biased region" description="Acidic residues" evidence="1">
    <location>
        <begin position="496"/>
        <end position="509"/>
    </location>
</feature>
<feature type="compositionally biased region" description="Low complexity" evidence="1">
    <location>
        <begin position="123"/>
        <end position="142"/>
    </location>
</feature>
<feature type="compositionally biased region" description="Polar residues" evidence="1">
    <location>
        <begin position="23"/>
        <end position="32"/>
    </location>
</feature>
<feature type="region of interest" description="Disordered" evidence="1">
    <location>
        <begin position="220"/>
        <end position="303"/>
    </location>
</feature>